<dbReference type="Pfam" id="PF00860">
    <property type="entry name" value="Xan_ur_permease"/>
    <property type="match status" value="1"/>
</dbReference>
<keyword evidence="3" id="KW-0813">Transport</keyword>
<evidence type="ECO:0000256" key="5">
    <source>
        <dbReference type="ARBA" id="ARBA00022989"/>
    </source>
</evidence>
<proteinExistence type="inferred from homology"/>
<dbReference type="GO" id="GO:0042907">
    <property type="term" value="F:xanthine transmembrane transporter activity"/>
    <property type="evidence" value="ECO:0007669"/>
    <property type="project" value="TreeGrafter"/>
</dbReference>
<dbReference type="OrthoDB" id="7236539at2"/>
<comment type="subcellular location">
    <subcellularLocation>
        <location evidence="1">Membrane</location>
        <topology evidence="1">Multi-pass membrane protein</topology>
    </subcellularLocation>
</comment>
<accession>A0A418VUH5</accession>
<feature type="transmembrane region" description="Helical" evidence="7">
    <location>
        <begin position="194"/>
        <end position="213"/>
    </location>
</feature>
<keyword evidence="9" id="KW-1185">Reference proteome</keyword>
<organism evidence="8 9">
    <name type="scientific">Oleomonas cavernae</name>
    <dbReference type="NCBI Taxonomy" id="2320859"/>
    <lineage>
        <taxon>Bacteria</taxon>
        <taxon>Pseudomonadati</taxon>
        <taxon>Pseudomonadota</taxon>
        <taxon>Alphaproteobacteria</taxon>
        <taxon>Acetobacterales</taxon>
        <taxon>Acetobacteraceae</taxon>
        <taxon>Oleomonas</taxon>
    </lineage>
</organism>
<feature type="transmembrane region" description="Helical" evidence="7">
    <location>
        <begin position="351"/>
        <end position="368"/>
    </location>
</feature>
<feature type="transmembrane region" description="Helical" evidence="7">
    <location>
        <begin position="169"/>
        <end position="187"/>
    </location>
</feature>
<name>A0A418VUH5_9PROT</name>
<evidence type="ECO:0000256" key="3">
    <source>
        <dbReference type="ARBA" id="ARBA00022448"/>
    </source>
</evidence>
<feature type="transmembrane region" description="Helical" evidence="7">
    <location>
        <begin position="323"/>
        <end position="345"/>
    </location>
</feature>
<feature type="transmembrane region" description="Helical" evidence="7">
    <location>
        <begin position="21"/>
        <end position="43"/>
    </location>
</feature>
<dbReference type="GO" id="GO:0005886">
    <property type="term" value="C:plasma membrane"/>
    <property type="evidence" value="ECO:0007669"/>
    <property type="project" value="TreeGrafter"/>
</dbReference>
<evidence type="ECO:0000256" key="6">
    <source>
        <dbReference type="ARBA" id="ARBA00023136"/>
    </source>
</evidence>
<dbReference type="AlphaFoldDB" id="A0A418VUH5"/>
<gene>
    <name evidence="8" type="ORF">D3874_27245</name>
</gene>
<dbReference type="Proteomes" id="UP000284605">
    <property type="component" value="Unassembled WGS sequence"/>
</dbReference>
<keyword evidence="6 7" id="KW-0472">Membrane</keyword>
<keyword evidence="5 7" id="KW-1133">Transmembrane helix</keyword>
<feature type="transmembrane region" description="Helical" evidence="7">
    <location>
        <begin position="106"/>
        <end position="125"/>
    </location>
</feature>
<evidence type="ECO:0000256" key="1">
    <source>
        <dbReference type="ARBA" id="ARBA00004141"/>
    </source>
</evidence>
<evidence type="ECO:0000256" key="4">
    <source>
        <dbReference type="ARBA" id="ARBA00022692"/>
    </source>
</evidence>
<evidence type="ECO:0000313" key="9">
    <source>
        <dbReference type="Proteomes" id="UP000284605"/>
    </source>
</evidence>
<comment type="caution">
    <text evidence="8">The sequence shown here is derived from an EMBL/GenBank/DDBJ whole genome shotgun (WGS) entry which is preliminary data.</text>
</comment>
<evidence type="ECO:0000256" key="2">
    <source>
        <dbReference type="ARBA" id="ARBA00008821"/>
    </source>
</evidence>
<feature type="transmembrane region" description="Helical" evidence="7">
    <location>
        <begin position="409"/>
        <end position="430"/>
    </location>
</feature>
<feature type="transmembrane region" description="Helical" evidence="7">
    <location>
        <begin position="81"/>
        <end position="100"/>
    </location>
</feature>
<dbReference type="EMBL" id="QYUK01000016">
    <property type="protein sequence ID" value="RJF80783.1"/>
    <property type="molecule type" value="Genomic_DNA"/>
</dbReference>
<feature type="transmembrane region" description="Helical" evidence="7">
    <location>
        <begin position="380"/>
        <end position="397"/>
    </location>
</feature>
<evidence type="ECO:0000256" key="7">
    <source>
        <dbReference type="SAM" id="Phobius"/>
    </source>
</evidence>
<dbReference type="InterPro" id="IPR006043">
    <property type="entry name" value="NCS2"/>
</dbReference>
<evidence type="ECO:0000313" key="8">
    <source>
        <dbReference type="EMBL" id="RJF80783.1"/>
    </source>
</evidence>
<keyword evidence="4 7" id="KW-0812">Transmembrane</keyword>
<reference evidence="8 9" key="1">
    <citation type="submission" date="2018-09" db="EMBL/GenBank/DDBJ databases">
        <authorList>
            <person name="Zhu H."/>
        </authorList>
    </citation>
    <scope>NUCLEOTIDE SEQUENCE [LARGE SCALE GENOMIC DNA]</scope>
    <source>
        <strain evidence="8 9">K1W22B-8</strain>
    </source>
</reference>
<dbReference type="PANTHER" id="PTHR42810">
    <property type="entry name" value="PURINE PERMEASE C1399.01C-RELATED"/>
    <property type="match status" value="1"/>
</dbReference>
<feature type="transmembrane region" description="Helical" evidence="7">
    <location>
        <begin position="49"/>
        <end position="69"/>
    </location>
</feature>
<comment type="similarity">
    <text evidence="2">Belongs to the nucleobase:cation symporter-2 (NCS2) (TC 2.A.40) family.</text>
</comment>
<feature type="transmembrane region" description="Helical" evidence="7">
    <location>
        <begin position="137"/>
        <end position="157"/>
    </location>
</feature>
<protein>
    <submittedName>
        <fullName evidence="8">Xanthine/uracil permease</fullName>
    </submittedName>
</protein>
<dbReference type="PANTHER" id="PTHR42810:SF2">
    <property type="entry name" value="PURINE PERMEASE C1399.01C-RELATED"/>
    <property type="match status" value="1"/>
</dbReference>
<dbReference type="RefSeq" id="WP_119782833.1">
    <property type="nucleotide sequence ID" value="NZ_QYUK01000016.1"/>
</dbReference>
<feature type="transmembrane region" description="Helical" evidence="7">
    <location>
        <begin position="243"/>
        <end position="265"/>
    </location>
</feature>
<sequence length="570" mass="60907">MRRPDTLLYWLEDIPPARFAFGLALQQVAFLGALLAVPVVFARNAGMDHAAFLNLAAACLIYSAVALLLQAWGRFGIGAGIFLPVQGTASVLPVLGIGLATSGLDGGFGMFAVSGLSMIVFSFVIQRLKAIFTVEVAGLAMLLIGAGFGVIGLNLIFSSAGAAAPSPDRVGVAAATLAVMIVCNVWVKSRLRLFATVTGLGVGLGLSIAAGLLTPADLAAFDGAALFHVPMLQQFGWRFEMEALVPAIITGFSLSLTSMGVQTVAQRFNDADFKRPDLAAVGRGVRAEGIAQIFASLINAMPMVASGGAASLALASGCTSRHLAVWTAGLLFVFALCPKIIVAWMIVPPEVLGALFLFLSSFATIGGIQMIGSRMLDNRRTLAIGVALLVGLTYGDIHEQLNRLLPSAHYVAFSQFALALTVAVMLQALFRLGIRRKTRHSFPVAQTHFEDMIAFIEQQGRIWGARHEAVKKAELASWQAFELLKESDLIAADGEAIELETQLDEYNLAIIIRYRGTLPVLASRPPSHEEMVDDDQAPQRLAGYLINRLADSVRTRTVGRQAELRLTFKD</sequence>